<feature type="region of interest" description="Disordered" evidence="1">
    <location>
        <begin position="132"/>
        <end position="155"/>
    </location>
</feature>
<dbReference type="Proteomes" id="UP000001819">
    <property type="component" value="Chromosome 4"/>
</dbReference>
<sequence length="195" mass="21008">MPPRKRPNKKSPATAPKKNVTSKAAKAVAQICCRECLNAKLNELPGTSASAAAANAATADAKEQSSSTVAICQTENNVDAVEASSSPSGIQKPMIVRAISVMSGWFAKSETSVKSHIRTSPELMESMESNISLGLPDMSEDGQRPPKRRRVEPKHECDSKNCMKCLENKKKNELLKDCFEPSKSEGAEDSDVESI</sequence>
<organism evidence="2 3">
    <name type="scientific">Drosophila pseudoobscura pseudoobscura</name>
    <name type="common">Fruit fly</name>
    <dbReference type="NCBI Taxonomy" id="46245"/>
    <lineage>
        <taxon>Eukaryota</taxon>
        <taxon>Metazoa</taxon>
        <taxon>Ecdysozoa</taxon>
        <taxon>Arthropoda</taxon>
        <taxon>Hexapoda</taxon>
        <taxon>Insecta</taxon>
        <taxon>Pterygota</taxon>
        <taxon>Neoptera</taxon>
        <taxon>Endopterygota</taxon>
        <taxon>Diptera</taxon>
        <taxon>Brachycera</taxon>
        <taxon>Muscomorpha</taxon>
        <taxon>Ephydroidea</taxon>
        <taxon>Drosophilidae</taxon>
        <taxon>Drosophila</taxon>
        <taxon>Sophophora</taxon>
    </lineage>
</organism>
<keyword evidence="2" id="KW-1185">Reference proteome</keyword>
<evidence type="ECO:0000256" key="1">
    <source>
        <dbReference type="SAM" id="MobiDB-lite"/>
    </source>
</evidence>
<dbReference type="InParanoid" id="A0A6I8VZG3"/>
<evidence type="ECO:0000313" key="3">
    <source>
        <dbReference type="RefSeq" id="XP_033236491.1"/>
    </source>
</evidence>
<protein>
    <submittedName>
        <fullName evidence="3">Uncharacterized protein</fullName>
    </submittedName>
</protein>
<name>A0A6I8VZG3_DROPS</name>
<proteinExistence type="predicted"/>
<evidence type="ECO:0000313" key="2">
    <source>
        <dbReference type="Proteomes" id="UP000001819"/>
    </source>
</evidence>
<feature type="region of interest" description="Disordered" evidence="1">
    <location>
        <begin position="1"/>
        <end position="23"/>
    </location>
</feature>
<dbReference type="RefSeq" id="XP_033236491.1">
    <property type="nucleotide sequence ID" value="XM_033380600.1"/>
</dbReference>
<dbReference type="AlphaFoldDB" id="A0A6I8VZG3"/>
<gene>
    <name evidence="3" type="primary">LOC117184159</name>
</gene>
<accession>A0A6I8VZG3</accession>
<reference evidence="3" key="1">
    <citation type="submission" date="2025-08" db="UniProtKB">
        <authorList>
            <consortium name="RefSeq"/>
        </authorList>
    </citation>
    <scope>IDENTIFICATION</scope>
    <source>
        <strain evidence="3">MV-25-SWS-2005</strain>
        <tissue evidence="3">Whole body</tissue>
    </source>
</reference>
<dbReference type="KEGG" id="dpo:117184159"/>